<dbReference type="GO" id="GO:1903358">
    <property type="term" value="P:regulation of Golgi organization"/>
    <property type="evidence" value="ECO:0007669"/>
    <property type="project" value="TreeGrafter"/>
</dbReference>
<dbReference type="GO" id="GO:0005794">
    <property type="term" value="C:Golgi apparatus"/>
    <property type="evidence" value="ECO:0007669"/>
    <property type="project" value="TreeGrafter"/>
</dbReference>
<protein>
    <submittedName>
        <fullName evidence="4">Uncharacterized LOC108927458</fullName>
    </submittedName>
</protein>
<dbReference type="GO" id="GO:0090063">
    <property type="term" value="P:positive regulation of microtubule nucleation"/>
    <property type="evidence" value="ECO:0007669"/>
    <property type="project" value="TreeGrafter"/>
</dbReference>
<dbReference type="GeneID" id="108927458"/>
<dbReference type="InterPro" id="IPR052593">
    <property type="entry name" value="MT-associated_AKAP9-binding"/>
</dbReference>
<dbReference type="Pfam" id="PF18615">
    <property type="entry name" value="SMYLE_N"/>
    <property type="match status" value="1"/>
</dbReference>
<feature type="region of interest" description="Disordered" evidence="2">
    <location>
        <begin position="699"/>
        <end position="734"/>
    </location>
</feature>
<dbReference type="GO" id="GO:0005813">
    <property type="term" value="C:centrosome"/>
    <property type="evidence" value="ECO:0007669"/>
    <property type="project" value="TreeGrafter"/>
</dbReference>
<dbReference type="OrthoDB" id="8662411at2759"/>
<accession>A0A8C9V6W3</accession>
<sequence>MTTKDKEDGCRLCGGVLLGNHRRWLFAGQKKRPPQSPSDTISKDGRSRSARSSPWGSSLSLSSSHSLSKSQSLSSPSRGVDLLTVLKHIIGKAVPRDSGQGEFLCGKCVSVLERVFKFDTVIARVKVLSSEKLQNLSQERDKIRQWVYSVYRQRNADEWPMKGSTSEDDEGGGTDRGNQEEDGYRDLLKDNMALSEFEFWSEKWKTCPYFRRTGKRCKKGKNCEGCNALRVSDSDYESVCGVPRFLQFQPFSPLPLSRDKSRSMPLHWSRLSSVSSDTASLAGSCLSLQGPSHSESIQSLDSLDGYEAFHWSGEPPVTVGNVLRELKGIIAKPVTSPAGSRIPVRDRKKEGFSVAAGERSGTGVVRVLSFGEGDDEDEVINGESKDVLTELTDEFIPLHRESKGRMHNVVRQLRGQLDQAVARIKTLEADLKVVNGHTAEDASQLAVLEKAGSESVLLQSVANALHCREKVIQDCMTWVQKLCAGVGVEAEAGEKLVEKLRDVLENTRIDNESVFESMLSEQRGTEQRLEREMEALREATRERERDLNMLSTVLQCNQDIISELRLEVSERERAQKEGQREKEVWRQRDQTMTALLQEKEALICFLKEALDSAQRDIQALSDSVIGQGVSGAGAEAALAYQLREKEMLLSRWLKDKEEHGASLLQEVDRLNVSLKDLETLMQTQRESHSQTVSALSAQLKETQKELREREKENKEAKRQWQSEKEQSTAEERKLRENLEMRDKLIQQVLLDSEARDQLLAELQQNLLMKVEPRTALKHTL</sequence>
<feature type="compositionally biased region" description="Low complexity" evidence="2">
    <location>
        <begin position="50"/>
        <end position="76"/>
    </location>
</feature>
<evidence type="ECO:0000259" key="3">
    <source>
        <dbReference type="Pfam" id="PF18615"/>
    </source>
</evidence>
<dbReference type="GeneTree" id="ENSGT00980000198705"/>
<feature type="compositionally biased region" description="Basic and acidic residues" evidence="2">
    <location>
        <begin position="701"/>
        <end position="734"/>
    </location>
</feature>
<evidence type="ECO:0000313" key="5">
    <source>
        <dbReference type="Proteomes" id="UP000694397"/>
    </source>
</evidence>
<evidence type="ECO:0000256" key="2">
    <source>
        <dbReference type="SAM" id="MobiDB-lite"/>
    </source>
</evidence>
<proteinExistence type="predicted"/>
<dbReference type="Ensembl" id="ENSSFOT00015031251.2">
    <property type="protein sequence ID" value="ENSSFOP00015030902.2"/>
    <property type="gene ID" value="ENSSFOG00015019802.2"/>
</dbReference>
<feature type="domain" description="Short myomegalin-like EB1 binding protein N-terminal" evidence="3">
    <location>
        <begin position="182"/>
        <end position="302"/>
    </location>
</feature>
<reference evidence="4" key="2">
    <citation type="submission" date="2025-08" db="UniProtKB">
        <authorList>
            <consortium name="Ensembl"/>
        </authorList>
    </citation>
    <scope>IDENTIFICATION</scope>
</reference>
<evidence type="ECO:0000256" key="1">
    <source>
        <dbReference type="SAM" id="Coils"/>
    </source>
</evidence>
<keyword evidence="5" id="KW-1185">Reference proteome</keyword>
<feature type="coiled-coil region" evidence="1">
    <location>
        <begin position="519"/>
        <end position="549"/>
    </location>
</feature>
<reference evidence="4" key="3">
    <citation type="submission" date="2025-09" db="UniProtKB">
        <authorList>
            <consortium name="Ensembl"/>
        </authorList>
    </citation>
    <scope>IDENTIFICATION</scope>
</reference>
<dbReference type="KEGG" id="sfm:108927458"/>
<keyword evidence="1" id="KW-0175">Coiled coil</keyword>
<organism evidence="4 5">
    <name type="scientific">Scleropages formosus</name>
    <name type="common">Asian bonytongue</name>
    <name type="synonym">Osteoglossum formosum</name>
    <dbReference type="NCBI Taxonomy" id="113540"/>
    <lineage>
        <taxon>Eukaryota</taxon>
        <taxon>Metazoa</taxon>
        <taxon>Chordata</taxon>
        <taxon>Craniata</taxon>
        <taxon>Vertebrata</taxon>
        <taxon>Euteleostomi</taxon>
        <taxon>Actinopterygii</taxon>
        <taxon>Neopterygii</taxon>
        <taxon>Teleostei</taxon>
        <taxon>Osteoglossocephala</taxon>
        <taxon>Osteoglossomorpha</taxon>
        <taxon>Osteoglossiformes</taxon>
        <taxon>Osteoglossidae</taxon>
        <taxon>Scleropages</taxon>
    </lineage>
</organism>
<reference evidence="4 5" key="1">
    <citation type="submission" date="2019-04" db="EMBL/GenBank/DDBJ databases">
        <authorList>
            <consortium name="Wellcome Sanger Institute Data Sharing"/>
        </authorList>
    </citation>
    <scope>NUCLEOTIDE SEQUENCE [LARGE SCALE GENOMIC DNA]</scope>
</reference>
<dbReference type="PANTHER" id="PTHR46501">
    <property type="entry name" value="MYOMEGALIN"/>
    <property type="match status" value="1"/>
</dbReference>
<dbReference type="Proteomes" id="UP000694397">
    <property type="component" value="Chromosome 18"/>
</dbReference>
<dbReference type="GO" id="GO:0060090">
    <property type="term" value="F:molecular adaptor activity"/>
    <property type="evidence" value="ECO:0007669"/>
    <property type="project" value="TreeGrafter"/>
</dbReference>
<dbReference type="PANTHER" id="PTHR46501:SF6">
    <property type="entry name" value="SI:CH73-95L15.5"/>
    <property type="match status" value="1"/>
</dbReference>
<gene>
    <name evidence="4" type="primary">si:ch73-95l15.5</name>
</gene>
<dbReference type="GO" id="GO:0007098">
    <property type="term" value="P:centrosome cycle"/>
    <property type="evidence" value="ECO:0007669"/>
    <property type="project" value="TreeGrafter"/>
</dbReference>
<evidence type="ECO:0000313" key="4">
    <source>
        <dbReference type="Ensembl" id="ENSSFOP00015030902.2"/>
    </source>
</evidence>
<name>A0A8C9V6W3_SCLFO</name>
<dbReference type="AlphaFoldDB" id="A0A8C9V6W3"/>
<dbReference type="InterPro" id="IPR040947">
    <property type="entry name" value="SMYLE_N"/>
</dbReference>
<feature type="region of interest" description="Disordered" evidence="2">
    <location>
        <begin position="26"/>
        <end position="76"/>
    </location>
</feature>
<feature type="region of interest" description="Disordered" evidence="2">
    <location>
        <begin position="159"/>
        <end position="183"/>
    </location>
</feature>